<proteinExistence type="inferred from homology"/>
<dbReference type="SUPFAM" id="SSF52540">
    <property type="entry name" value="P-loop containing nucleoside triphosphate hydrolases"/>
    <property type="match status" value="1"/>
</dbReference>
<keyword evidence="2 3" id="KW-0238">DNA-binding</keyword>
<dbReference type="Pfam" id="PF07995">
    <property type="entry name" value="GSDH"/>
    <property type="match status" value="1"/>
</dbReference>
<dbReference type="SUPFAM" id="SSF50952">
    <property type="entry name" value="Soluble quinoprotein glucose dehydrogenase"/>
    <property type="match status" value="1"/>
</dbReference>
<evidence type="ECO:0000256" key="1">
    <source>
        <dbReference type="ARBA" id="ARBA00005820"/>
    </source>
</evidence>
<dbReference type="GO" id="GO:0000160">
    <property type="term" value="P:phosphorelay signal transduction system"/>
    <property type="evidence" value="ECO:0007669"/>
    <property type="project" value="InterPro"/>
</dbReference>
<dbReference type="SMART" id="SM01043">
    <property type="entry name" value="BTAD"/>
    <property type="match status" value="1"/>
</dbReference>
<dbReference type="InterPro" id="IPR012938">
    <property type="entry name" value="Glc/Sorbosone_DH"/>
</dbReference>
<dbReference type="CDD" id="cd15831">
    <property type="entry name" value="BTAD"/>
    <property type="match status" value="1"/>
</dbReference>
<dbReference type="InterPro" id="IPR027417">
    <property type="entry name" value="P-loop_NTPase"/>
</dbReference>
<dbReference type="Proteomes" id="UP000241118">
    <property type="component" value="Unassembled WGS sequence"/>
</dbReference>
<feature type="region of interest" description="Disordered" evidence="4">
    <location>
        <begin position="640"/>
        <end position="729"/>
    </location>
</feature>
<dbReference type="InterPro" id="IPR001867">
    <property type="entry name" value="OmpR/PhoB-type_DNA-bd"/>
</dbReference>
<dbReference type="Pfam" id="PF03704">
    <property type="entry name" value="BTAD"/>
    <property type="match status" value="1"/>
</dbReference>
<dbReference type="SUPFAM" id="SSF48452">
    <property type="entry name" value="TPR-like"/>
    <property type="match status" value="1"/>
</dbReference>
<dbReference type="SMART" id="SM00862">
    <property type="entry name" value="Trans_reg_C"/>
    <property type="match status" value="1"/>
</dbReference>
<evidence type="ECO:0000256" key="2">
    <source>
        <dbReference type="ARBA" id="ARBA00023125"/>
    </source>
</evidence>
<feature type="domain" description="OmpR/PhoB-type" evidence="5">
    <location>
        <begin position="1"/>
        <end position="94"/>
    </location>
</feature>
<dbReference type="InterPro" id="IPR011041">
    <property type="entry name" value="Quinoprot_gluc/sorb_DH_b-prop"/>
</dbReference>
<dbReference type="InterPro" id="IPR016032">
    <property type="entry name" value="Sig_transdc_resp-reg_C-effctor"/>
</dbReference>
<dbReference type="CDD" id="cd00383">
    <property type="entry name" value="trans_reg_C"/>
    <property type="match status" value="1"/>
</dbReference>
<dbReference type="GO" id="GO:0003677">
    <property type="term" value="F:DNA binding"/>
    <property type="evidence" value="ECO:0007669"/>
    <property type="project" value="UniProtKB-UniRule"/>
</dbReference>
<organism evidence="6 7">
    <name type="scientific">Saccharothrix carnea</name>
    <dbReference type="NCBI Taxonomy" id="1280637"/>
    <lineage>
        <taxon>Bacteria</taxon>
        <taxon>Bacillati</taxon>
        <taxon>Actinomycetota</taxon>
        <taxon>Actinomycetes</taxon>
        <taxon>Pseudonocardiales</taxon>
        <taxon>Pseudonocardiaceae</taxon>
        <taxon>Saccharothrix</taxon>
    </lineage>
</organism>
<dbReference type="Gene3D" id="1.25.40.10">
    <property type="entry name" value="Tetratricopeptide repeat domain"/>
    <property type="match status" value="1"/>
</dbReference>
<accession>A0A2P8HLP8</accession>
<dbReference type="PROSITE" id="PS51755">
    <property type="entry name" value="OMPR_PHOB"/>
    <property type="match status" value="1"/>
</dbReference>
<dbReference type="Gene3D" id="2.120.10.30">
    <property type="entry name" value="TolB, C-terminal domain"/>
    <property type="match status" value="1"/>
</dbReference>
<dbReference type="PRINTS" id="PR00364">
    <property type="entry name" value="DISEASERSIST"/>
</dbReference>
<dbReference type="Gene3D" id="1.10.10.10">
    <property type="entry name" value="Winged helix-like DNA-binding domain superfamily/Winged helix DNA-binding domain"/>
    <property type="match status" value="1"/>
</dbReference>
<dbReference type="PANTHER" id="PTHR19328">
    <property type="entry name" value="HEDGEHOG-INTERACTING PROTEIN"/>
    <property type="match status" value="1"/>
</dbReference>
<comment type="similarity">
    <text evidence="1">Belongs to the AfsR/DnrI/RedD regulatory family.</text>
</comment>
<comment type="caution">
    <text evidence="6">The sequence shown here is derived from an EMBL/GenBank/DDBJ whole genome shotgun (WGS) entry which is preliminary data.</text>
</comment>
<evidence type="ECO:0000256" key="4">
    <source>
        <dbReference type="SAM" id="MobiDB-lite"/>
    </source>
</evidence>
<dbReference type="GO" id="GO:0006355">
    <property type="term" value="P:regulation of DNA-templated transcription"/>
    <property type="evidence" value="ECO:0007669"/>
    <property type="project" value="InterPro"/>
</dbReference>
<reference evidence="6 7" key="1">
    <citation type="submission" date="2018-03" db="EMBL/GenBank/DDBJ databases">
        <title>Genomic Encyclopedia of Type Strains, Phase III (KMG-III): the genomes of soil and plant-associated and newly described type strains.</title>
        <authorList>
            <person name="Whitman W."/>
        </authorList>
    </citation>
    <scope>NUCLEOTIDE SEQUENCE [LARGE SCALE GENOMIC DNA]</scope>
    <source>
        <strain evidence="6 7">CGMCC 4.7097</strain>
    </source>
</reference>
<evidence type="ECO:0000259" key="5">
    <source>
        <dbReference type="PROSITE" id="PS51755"/>
    </source>
</evidence>
<sequence>MAVVVRLLGEVGAEVGGRPVSLGTPRQRCVLAALAADAGRVVPVDRLVERVWGAAAAPRARATLHGYISRLRRALAGADEVAIIRRSGGYALVAETSEPVVDLHRFRDLCARARDDDVQVVRTLTKALELWRGEALTGVHGEWAQAERDRLEQQRLAVQHDLVDARLSTGESGGLVAELAARTAQHPLDERVAGQYLLALHAAGRTNDALEHYRLTRARLIEELGVEPGTALQRLHQQVLAVDTALAPGPPDTEAVVPRQLRAAPAAFVGRHEELRRLDGLVDAARPSGATTIATITGAGGFGKTWLSLRWAYRHLDRFPDGQLFVDLGAFSPDGVPLAPAAALHGFLTALGVEPAAVPPDVRDRSALFRSLTADKRVLVVLDNAIDTDQVVPLLPGGEACVVVVTSRNRLAGLVTGHGAHHLQLDVLSTGEARLLLAARLGRTRVDAERPAVDELISLCGGFPLALGIVAGRAHTRPDLRLPALAAELRGLGLDALDDDEPAASLPTVLSWSRRTLTSDQAVAFTLLGIAPGPDISLPSAAALTGLPPDRTTTVLRGLERASLTTSNAQGRYRMHDLIRAHAAEHLLPEDERAAALHRVVDFYLHTAHTADRLLDLHRAPIRLGPPAPGCRPHPLPDAPAALTPPAPTTVARCRSPASRRRARPRCPLVGDDAEHPVTRTARRSGPWTSGLLRPQRRRQDGGWKSLGSHATLGALPESTLPEEPTMSRRRRRPVTLMAGMLVLALSAFLLPSVSVGGSAAADTRHSRAVPLTELTVMSEQVASGLRRPIAITGLPDGRMLIAEKEGTVRAYHPDTGLAAEPVLDLTARIDASDNERGLLGITPAPNFTRTGILYVAYTSLPAGALTLARVPIGAPERVQVLLTQDHAEYGNHNGGQVAFGRDGYLYWSLGDGGHTHDPFKAGQNLGTLLGKIVRIDVNRTCGPKPYCVPSGNPFVRVPGARPEIWLFGLRNPWRFSVDPVDGSLWIGDVGQGLVEEVNHIRPWQGGANLGWSCKEGTPVFDPGQCRPGARYTDPVFEYDHYNDNCSVTGGVVYRGSRTPEAWGTYIAADYCSTRVFAVRPKLDGSYESAAIGHLPTQPTAIATDVHGELYVLSDLPGWLNRVRFERVQPTTDDKTATR</sequence>
<name>A0A2P8HLP8_SACCR</name>
<dbReference type="InterPro" id="IPR005158">
    <property type="entry name" value="BTAD"/>
</dbReference>
<dbReference type="PANTHER" id="PTHR19328:SF75">
    <property type="entry name" value="ALDOSE SUGAR DEHYDROGENASE YLII"/>
    <property type="match status" value="1"/>
</dbReference>
<dbReference type="GO" id="GO:0043531">
    <property type="term" value="F:ADP binding"/>
    <property type="evidence" value="ECO:0007669"/>
    <property type="project" value="InterPro"/>
</dbReference>
<dbReference type="SUPFAM" id="SSF46894">
    <property type="entry name" value="C-terminal effector domain of the bipartite response regulators"/>
    <property type="match status" value="1"/>
</dbReference>
<dbReference type="InterPro" id="IPR011042">
    <property type="entry name" value="6-blade_b-propeller_TolB-like"/>
</dbReference>
<dbReference type="InterPro" id="IPR036388">
    <property type="entry name" value="WH-like_DNA-bd_sf"/>
</dbReference>
<protein>
    <submittedName>
        <fullName evidence="6">Glucose/arabinose dehydrogenase</fullName>
    </submittedName>
</protein>
<dbReference type="AlphaFoldDB" id="A0A2P8HLP8"/>
<dbReference type="InterPro" id="IPR011990">
    <property type="entry name" value="TPR-like_helical_dom_sf"/>
</dbReference>
<evidence type="ECO:0000313" key="6">
    <source>
        <dbReference type="EMBL" id="PSL47148.1"/>
    </source>
</evidence>
<dbReference type="RefSeq" id="WP_245950743.1">
    <property type="nucleotide sequence ID" value="NZ_PYAX01000025.1"/>
</dbReference>
<gene>
    <name evidence="6" type="ORF">B0I31_12555</name>
</gene>
<dbReference type="EMBL" id="PYAX01000025">
    <property type="protein sequence ID" value="PSL47148.1"/>
    <property type="molecule type" value="Genomic_DNA"/>
</dbReference>
<evidence type="ECO:0000313" key="7">
    <source>
        <dbReference type="Proteomes" id="UP000241118"/>
    </source>
</evidence>
<dbReference type="Pfam" id="PF00486">
    <property type="entry name" value="Trans_reg_C"/>
    <property type="match status" value="1"/>
</dbReference>
<evidence type="ECO:0000256" key="3">
    <source>
        <dbReference type="PROSITE-ProRule" id="PRU01091"/>
    </source>
</evidence>
<feature type="DNA-binding region" description="OmpR/PhoB-type" evidence="3">
    <location>
        <begin position="1"/>
        <end position="94"/>
    </location>
</feature>
<keyword evidence="7" id="KW-1185">Reference proteome</keyword>